<dbReference type="GO" id="GO:1990904">
    <property type="term" value="C:ribonucleoprotein complex"/>
    <property type="evidence" value="ECO:0007669"/>
    <property type="project" value="UniProtKB-KW"/>
</dbReference>
<accession>A0A2M8LF72</accession>
<protein>
    <submittedName>
        <fullName evidence="5">50S ribosomal protein L28</fullName>
    </submittedName>
</protein>
<sequence length="59" mass="6508">MAKLCDQCGRGSAKATNRSHSNIATLRRQYINLQTKHIDGTKVKLCTSCIRTNTKKATA</sequence>
<evidence type="ECO:0000313" key="5">
    <source>
        <dbReference type="EMBL" id="PJE76036.1"/>
    </source>
</evidence>
<dbReference type="InterPro" id="IPR026569">
    <property type="entry name" value="Ribosomal_bL28"/>
</dbReference>
<evidence type="ECO:0000256" key="3">
    <source>
        <dbReference type="ARBA" id="ARBA00023274"/>
    </source>
</evidence>
<organism evidence="5 6">
    <name type="scientific">Candidatus Uhrbacteria bacterium CG10_big_fil_rev_8_21_14_0_10_48_11</name>
    <dbReference type="NCBI Taxonomy" id="1975037"/>
    <lineage>
        <taxon>Bacteria</taxon>
        <taxon>Candidatus Uhriibacteriota</taxon>
    </lineage>
</organism>
<dbReference type="AlphaFoldDB" id="A0A2M8LF72"/>
<dbReference type="InterPro" id="IPR034704">
    <property type="entry name" value="Ribosomal_bL28/bL31-like_sf"/>
</dbReference>
<evidence type="ECO:0000313" key="6">
    <source>
        <dbReference type="Proteomes" id="UP000231152"/>
    </source>
</evidence>
<dbReference type="GO" id="GO:0003735">
    <property type="term" value="F:structural constituent of ribosome"/>
    <property type="evidence" value="ECO:0007669"/>
    <property type="project" value="InterPro"/>
</dbReference>
<reference evidence="5 6" key="1">
    <citation type="submission" date="2017-09" db="EMBL/GenBank/DDBJ databases">
        <title>Depth-based differentiation of microbial function through sediment-hosted aquifers and enrichment of novel symbionts in the deep terrestrial subsurface.</title>
        <authorList>
            <person name="Probst A.J."/>
            <person name="Ladd B."/>
            <person name="Jarett J.K."/>
            <person name="Geller-Mcgrath D.E."/>
            <person name="Sieber C.M."/>
            <person name="Emerson J.B."/>
            <person name="Anantharaman K."/>
            <person name="Thomas B.C."/>
            <person name="Malmstrom R."/>
            <person name="Stieglmeier M."/>
            <person name="Klingl A."/>
            <person name="Woyke T."/>
            <person name="Ryan C.M."/>
            <person name="Banfield J.F."/>
        </authorList>
    </citation>
    <scope>NUCLEOTIDE SEQUENCE [LARGE SCALE GENOMIC DNA]</scope>
    <source>
        <strain evidence="5">CG10_big_fil_rev_8_21_14_0_10_48_11</strain>
    </source>
</reference>
<dbReference type="InterPro" id="IPR037147">
    <property type="entry name" value="Ribosomal_bL28_sf"/>
</dbReference>
<dbReference type="Pfam" id="PF00830">
    <property type="entry name" value="Ribosomal_L28"/>
    <property type="match status" value="1"/>
</dbReference>
<comment type="caution">
    <text evidence="5">The sequence shown here is derived from an EMBL/GenBank/DDBJ whole genome shotgun (WGS) entry which is preliminary data.</text>
</comment>
<feature type="region of interest" description="Disordered" evidence="4">
    <location>
        <begin position="1"/>
        <end position="20"/>
    </location>
</feature>
<keyword evidence="2 5" id="KW-0689">Ribosomal protein</keyword>
<evidence type="ECO:0000256" key="4">
    <source>
        <dbReference type="SAM" id="MobiDB-lite"/>
    </source>
</evidence>
<dbReference type="EMBL" id="PFET01000006">
    <property type="protein sequence ID" value="PJE76036.1"/>
    <property type="molecule type" value="Genomic_DNA"/>
</dbReference>
<dbReference type="SUPFAM" id="SSF143800">
    <property type="entry name" value="L28p-like"/>
    <property type="match status" value="1"/>
</dbReference>
<dbReference type="Gene3D" id="2.30.170.40">
    <property type="entry name" value="Ribosomal protein L28/L24"/>
    <property type="match status" value="1"/>
</dbReference>
<evidence type="ECO:0000256" key="1">
    <source>
        <dbReference type="ARBA" id="ARBA00008760"/>
    </source>
</evidence>
<keyword evidence="3" id="KW-0687">Ribonucleoprotein</keyword>
<gene>
    <name evidence="5" type="ORF">COV04_01685</name>
</gene>
<name>A0A2M8LF72_9BACT</name>
<comment type="similarity">
    <text evidence="1">Belongs to the bacterial ribosomal protein bL28 family.</text>
</comment>
<proteinExistence type="inferred from homology"/>
<dbReference type="Proteomes" id="UP000231152">
    <property type="component" value="Unassembled WGS sequence"/>
</dbReference>
<evidence type="ECO:0000256" key="2">
    <source>
        <dbReference type="ARBA" id="ARBA00022980"/>
    </source>
</evidence>
<dbReference type="GO" id="GO:0005840">
    <property type="term" value="C:ribosome"/>
    <property type="evidence" value="ECO:0007669"/>
    <property type="project" value="UniProtKB-KW"/>
</dbReference>